<feature type="compositionally biased region" description="Polar residues" evidence="2">
    <location>
        <begin position="1"/>
        <end position="11"/>
    </location>
</feature>
<comment type="caution">
    <text evidence="3">The sequence shown here is derived from an EMBL/GenBank/DDBJ whole genome shotgun (WGS) entry which is preliminary data.</text>
</comment>
<feature type="region of interest" description="Disordered" evidence="2">
    <location>
        <begin position="1"/>
        <end position="20"/>
    </location>
</feature>
<keyword evidence="1" id="KW-0175">Coiled coil</keyword>
<reference evidence="3 4" key="1">
    <citation type="journal article" date="2020" name="Int. J. Syst. Evol. Microbiol.">
        <title>Reclassification of Streptomyces castelarensis and Streptomyces sporoclivatus as later heterotypic synonyms of Streptomyces antimycoticus.</title>
        <authorList>
            <person name="Komaki H."/>
            <person name="Tamura T."/>
        </authorList>
    </citation>
    <scope>NUCLEOTIDE SEQUENCE [LARGE SCALE GENOMIC DNA]</scope>
    <source>
        <strain evidence="3 4">NBRC 12839</strain>
    </source>
</reference>
<keyword evidence="4" id="KW-1185">Reference proteome</keyword>
<feature type="coiled-coil region" evidence="1">
    <location>
        <begin position="23"/>
        <end position="50"/>
    </location>
</feature>
<protein>
    <submittedName>
        <fullName evidence="3">Conjugal transfer protein TraB</fullName>
    </submittedName>
</protein>
<gene>
    <name evidence="3" type="primary">traB</name>
    <name evidence="3" type="ORF">SANT12839_100080</name>
</gene>
<name>A0A4D4KQE4_9ACTN</name>
<evidence type="ECO:0000256" key="2">
    <source>
        <dbReference type="SAM" id="MobiDB-lite"/>
    </source>
</evidence>
<dbReference type="Proteomes" id="UP000299290">
    <property type="component" value="Unassembled WGS sequence"/>
</dbReference>
<organism evidence="3 4">
    <name type="scientific">Streptomyces antimycoticus</name>
    <dbReference type="NCBI Taxonomy" id="68175"/>
    <lineage>
        <taxon>Bacteria</taxon>
        <taxon>Bacillati</taxon>
        <taxon>Actinomycetota</taxon>
        <taxon>Actinomycetes</taxon>
        <taxon>Kitasatosporales</taxon>
        <taxon>Streptomycetaceae</taxon>
        <taxon>Streptomyces</taxon>
        <taxon>Streptomyces violaceusniger group</taxon>
    </lineage>
</organism>
<sequence>MSSDLAPSNGNAAPAVADDDNRYKAVQAKLDKLGKAMDDATLELEGLQRSMQANAKHTDSVATDIENADLDPKFVGLTANVATALDGAAREVRTLSDTAQETADLTHETRRTHAKLYGALDDIRSNRREKTPRPGFFNR</sequence>
<proteinExistence type="predicted"/>
<accession>A0A4D4KQE4</accession>
<evidence type="ECO:0000313" key="4">
    <source>
        <dbReference type="Proteomes" id="UP000299290"/>
    </source>
</evidence>
<evidence type="ECO:0000256" key="1">
    <source>
        <dbReference type="SAM" id="Coils"/>
    </source>
</evidence>
<evidence type="ECO:0000313" key="3">
    <source>
        <dbReference type="EMBL" id="GDY49126.1"/>
    </source>
</evidence>
<dbReference type="EMBL" id="BJHV01000002">
    <property type="protein sequence ID" value="GDY49126.1"/>
    <property type="molecule type" value="Genomic_DNA"/>
</dbReference>
<dbReference type="RefSeq" id="WP_137970496.1">
    <property type="nucleotide sequence ID" value="NZ_BJHV01000002.1"/>
</dbReference>
<dbReference type="AlphaFoldDB" id="A0A4D4KQE4"/>